<feature type="domain" description="GST C-terminal" evidence="2">
    <location>
        <begin position="87"/>
        <end position="202"/>
    </location>
</feature>
<dbReference type="Pfam" id="PF13409">
    <property type="entry name" value="GST_N_2"/>
    <property type="match status" value="1"/>
</dbReference>
<name>A0A853HJ60_CROSK</name>
<dbReference type="SUPFAM" id="SSF47616">
    <property type="entry name" value="GST C-terminal domain-like"/>
    <property type="match status" value="1"/>
</dbReference>
<dbReference type="RefSeq" id="WP_040214185.1">
    <property type="nucleotide sequence ID" value="NZ_JABTXY010000028.1"/>
</dbReference>
<dbReference type="InterPro" id="IPR010987">
    <property type="entry name" value="Glutathione-S-Trfase_C-like"/>
</dbReference>
<dbReference type="AlphaFoldDB" id="A0A853HJ60"/>
<gene>
    <name evidence="3" type="primary">gstA</name>
    <name evidence="3" type="ORF">HRR37_20720</name>
</gene>
<accession>A0A853HJ60</accession>
<evidence type="ECO:0000259" key="2">
    <source>
        <dbReference type="PROSITE" id="PS50405"/>
    </source>
</evidence>
<dbReference type="CDD" id="cd03188">
    <property type="entry name" value="GST_C_Beta"/>
    <property type="match status" value="1"/>
</dbReference>
<dbReference type="InterPro" id="IPR004046">
    <property type="entry name" value="GST_C"/>
</dbReference>
<evidence type="ECO:0000259" key="1">
    <source>
        <dbReference type="PROSITE" id="PS50404"/>
    </source>
</evidence>
<dbReference type="GO" id="GO:0004364">
    <property type="term" value="F:glutathione transferase activity"/>
    <property type="evidence" value="ECO:0007669"/>
    <property type="project" value="UniProtKB-EC"/>
</dbReference>
<dbReference type="SFLD" id="SFLDG01150">
    <property type="entry name" value="Main.1:_Beta-like"/>
    <property type="match status" value="1"/>
</dbReference>
<dbReference type="InterPro" id="IPR036282">
    <property type="entry name" value="Glutathione-S-Trfase_C_sf"/>
</dbReference>
<dbReference type="Pfam" id="PF00043">
    <property type="entry name" value="GST_C"/>
    <property type="match status" value="1"/>
</dbReference>
<dbReference type="PANTHER" id="PTHR44051">
    <property type="entry name" value="GLUTATHIONE S-TRANSFERASE-RELATED"/>
    <property type="match status" value="1"/>
</dbReference>
<dbReference type="Gene3D" id="1.20.1050.10">
    <property type="match status" value="1"/>
</dbReference>
<dbReference type="EMBL" id="JABTXY010000028">
    <property type="protein sequence ID" value="NYV44724.1"/>
    <property type="molecule type" value="Genomic_DNA"/>
</dbReference>
<dbReference type="EC" id="2.5.1.18" evidence="3"/>
<reference evidence="3 4" key="1">
    <citation type="submission" date="2020-05" db="EMBL/GenBank/DDBJ databases">
        <title>The draft genome of Cronobacter sakazakii strain 145005.</title>
        <authorList>
            <person name="Yang J."/>
            <person name="Liu L."/>
            <person name="Feng Y."/>
            <person name="Zong Z."/>
        </authorList>
    </citation>
    <scope>NUCLEOTIDE SEQUENCE [LARGE SCALE GENOMIC DNA]</scope>
    <source>
        <strain evidence="3 4">145005</strain>
    </source>
</reference>
<comment type="caution">
    <text evidence="3">The sequence shown here is derived from an EMBL/GenBank/DDBJ whole genome shotgun (WGS) entry which is preliminary data.</text>
</comment>
<dbReference type="Gene3D" id="3.40.30.10">
    <property type="entry name" value="Glutaredoxin"/>
    <property type="match status" value="1"/>
</dbReference>
<dbReference type="SFLD" id="SFLDG00358">
    <property type="entry name" value="Main_(cytGST)"/>
    <property type="match status" value="1"/>
</dbReference>
<dbReference type="Proteomes" id="UP000548673">
    <property type="component" value="Unassembled WGS sequence"/>
</dbReference>
<dbReference type="PANTHER" id="PTHR44051:SF8">
    <property type="entry name" value="GLUTATHIONE S-TRANSFERASE GSTA"/>
    <property type="match status" value="1"/>
</dbReference>
<dbReference type="SUPFAM" id="SSF52833">
    <property type="entry name" value="Thioredoxin-like"/>
    <property type="match status" value="1"/>
</dbReference>
<sequence>MKLYYTPGACSMAPHIALREAGLKFDLEKVDLMTKKTESGADFTAINPKGYVPALQLDNGQVLTEVGVVLQYIADQKPGSGLAPAAGTLERYRLMEMLNFISTELHKNFGPLFNPAAGDDAKKAAIEMIGKRLGYLDQQLAGKQYLLGDTFTVADCYLATMLGWCQYAKLDLSAWPNIGAYAGRVMSRPAVIETMKAEGLMG</sequence>
<dbReference type="PROSITE" id="PS50405">
    <property type="entry name" value="GST_CTER"/>
    <property type="match status" value="1"/>
</dbReference>
<evidence type="ECO:0000313" key="3">
    <source>
        <dbReference type="EMBL" id="NYV44724.1"/>
    </source>
</evidence>
<dbReference type="InterPro" id="IPR040079">
    <property type="entry name" value="Glutathione_S-Trfase"/>
</dbReference>
<dbReference type="InterPro" id="IPR036249">
    <property type="entry name" value="Thioredoxin-like_sf"/>
</dbReference>
<protein>
    <submittedName>
        <fullName evidence="3">Glutathione transferase GstA</fullName>
        <ecNumber evidence="3">2.5.1.18</ecNumber>
    </submittedName>
</protein>
<dbReference type="NCBIfam" id="NF007831">
    <property type="entry name" value="PRK10542.1"/>
    <property type="match status" value="1"/>
</dbReference>
<dbReference type="PROSITE" id="PS50404">
    <property type="entry name" value="GST_NTER"/>
    <property type="match status" value="1"/>
</dbReference>
<evidence type="ECO:0000313" key="4">
    <source>
        <dbReference type="Proteomes" id="UP000548673"/>
    </source>
</evidence>
<dbReference type="InterPro" id="IPR004045">
    <property type="entry name" value="Glutathione_S-Trfase_N"/>
</dbReference>
<dbReference type="CDD" id="cd03057">
    <property type="entry name" value="GST_N_Beta"/>
    <property type="match status" value="1"/>
</dbReference>
<keyword evidence="3" id="KW-0808">Transferase</keyword>
<organism evidence="3 4">
    <name type="scientific">Cronobacter sakazakii</name>
    <name type="common">Enterobacter sakazakii</name>
    <dbReference type="NCBI Taxonomy" id="28141"/>
    <lineage>
        <taxon>Bacteria</taxon>
        <taxon>Pseudomonadati</taxon>
        <taxon>Pseudomonadota</taxon>
        <taxon>Gammaproteobacteria</taxon>
        <taxon>Enterobacterales</taxon>
        <taxon>Enterobacteriaceae</taxon>
        <taxon>Cronobacter</taxon>
    </lineage>
</organism>
<proteinExistence type="predicted"/>
<dbReference type="SFLD" id="SFLDS00019">
    <property type="entry name" value="Glutathione_Transferase_(cytos"/>
    <property type="match status" value="1"/>
</dbReference>
<feature type="domain" description="GST N-terminal" evidence="1">
    <location>
        <begin position="1"/>
        <end position="81"/>
    </location>
</feature>